<dbReference type="RefSeq" id="WP_073363939.1">
    <property type="nucleotide sequence ID" value="NZ_FQVQ01000012.1"/>
</dbReference>
<reference evidence="1 2" key="1">
    <citation type="submission" date="2016-11" db="EMBL/GenBank/DDBJ databases">
        <authorList>
            <person name="Jaros S."/>
            <person name="Januszkiewicz K."/>
            <person name="Wedrychowicz H."/>
        </authorList>
    </citation>
    <scope>NUCLEOTIDE SEQUENCE [LARGE SCALE GENOMIC DNA]</scope>
    <source>
        <strain evidence="1 2">DSM 25660</strain>
    </source>
</reference>
<evidence type="ECO:0000313" key="1">
    <source>
        <dbReference type="EMBL" id="SHF54806.1"/>
    </source>
</evidence>
<name>A0A1M5CJD6_9FLAO</name>
<gene>
    <name evidence="1" type="ORF">SAMN05444377_11225</name>
</gene>
<dbReference type="OrthoDB" id="1121857at2"/>
<accession>A0A1M5CJD6</accession>
<organism evidence="1 2">
    <name type="scientific">Flavobacterium fontis</name>
    <dbReference type="NCBI Taxonomy" id="1124188"/>
    <lineage>
        <taxon>Bacteria</taxon>
        <taxon>Pseudomonadati</taxon>
        <taxon>Bacteroidota</taxon>
        <taxon>Flavobacteriia</taxon>
        <taxon>Flavobacteriales</taxon>
        <taxon>Flavobacteriaceae</taxon>
        <taxon>Flavobacterium</taxon>
    </lineage>
</organism>
<dbReference type="Proteomes" id="UP000184147">
    <property type="component" value="Unassembled WGS sequence"/>
</dbReference>
<dbReference type="AlphaFoldDB" id="A0A1M5CJD6"/>
<dbReference type="STRING" id="1124188.SAMN05444377_11225"/>
<evidence type="ECO:0000313" key="2">
    <source>
        <dbReference type="Proteomes" id="UP000184147"/>
    </source>
</evidence>
<proteinExistence type="predicted"/>
<dbReference type="EMBL" id="FQVQ01000012">
    <property type="protein sequence ID" value="SHF54806.1"/>
    <property type="molecule type" value="Genomic_DNA"/>
</dbReference>
<protein>
    <submittedName>
        <fullName evidence="1">Uncharacterized protein</fullName>
    </submittedName>
</protein>
<keyword evidence="2" id="KW-1185">Reference proteome</keyword>
<sequence length="88" mass="9774">MASVRNLKKDINYVLGDIIEAVYLLEMTTAGKPTEPTQAIITEALVAFDDLMTKVNAKNVENRKAHFKQINTELEATANQLVDKINAL</sequence>